<keyword evidence="1" id="KW-1133">Transmembrane helix</keyword>
<accession>A0A669EYR1</accession>
<keyword evidence="1" id="KW-0472">Membrane</keyword>
<dbReference type="Ensembl" id="ENSONIT00000052623.1">
    <property type="protein sequence ID" value="ENSONIP00000078250.1"/>
    <property type="gene ID" value="ENSONIG00000033027.1"/>
</dbReference>
<proteinExistence type="predicted"/>
<dbReference type="Proteomes" id="UP000005207">
    <property type="component" value="Linkage group LG15"/>
</dbReference>
<sequence>MRDALPKCKPEGICVRSCVCLHNVRYRMCFFRSLCVCWCAVLCVCACVCPSSLVMVQRDKRKGWMKGFKHMIERKKWGWWRQHNL</sequence>
<feature type="transmembrane region" description="Helical" evidence="1">
    <location>
        <begin position="31"/>
        <end position="56"/>
    </location>
</feature>
<reference evidence="2" key="2">
    <citation type="submission" date="2025-08" db="UniProtKB">
        <authorList>
            <consortium name="Ensembl"/>
        </authorList>
    </citation>
    <scope>IDENTIFICATION</scope>
</reference>
<evidence type="ECO:0000313" key="2">
    <source>
        <dbReference type="Ensembl" id="ENSONIP00000078250.1"/>
    </source>
</evidence>
<evidence type="ECO:0000256" key="1">
    <source>
        <dbReference type="SAM" id="Phobius"/>
    </source>
</evidence>
<evidence type="ECO:0000313" key="3">
    <source>
        <dbReference type="Proteomes" id="UP000005207"/>
    </source>
</evidence>
<dbReference type="AlphaFoldDB" id="A0A669EYR1"/>
<keyword evidence="3" id="KW-1185">Reference proteome</keyword>
<name>A0A669EYR1_ORENI</name>
<organism evidence="2 3">
    <name type="scientific">Oreochromis niloticus</name>
    <name type="common">Nile tilapia</name>
    <name type="synonym">Tilapia nilotica</name>
    <dbReference type="NCBI Taxonomy" id="8128"/>
    <lineage>
        <taxon>Eukaryota</taxon>
        <taxon>Metazoa</taxon>
        <taxon>Chordata</taxon>
        <taxon>Craniata</taxon>
        <taxon>Vertebrata</taxon>
        <taxon>Euteleostomi</taxon>
        <taxon>Actinopterygii</taxon>
        <taxon>Neopterygii</taxon>
        <taxon>Teleostei</taxon>
        <taxon>Neoteleostei</taxon>
        <taxon>Acanthomorphata</taxon>
        <taxon>Ovalentaria</taxon>
        <taxon>Cichlomorphae</taxon>
        <taxon>Cichliformes</taxon>
        <taxon>Cichlidae</taxon>
        <taxon>African cichlids</taxon>
        <taxon>Pseudocrenilabrinae</taxon>
        <taxon>Oreochromini</taxon>
        <taxon>Oreochromis</taxon>
    </lineage>
</organism>
<protein>
    <submittedName>
        <fullName evidence="2">Uncharacterized protein</fullName>
    </submittedName>
</protein>
<reference evidence="2" key="3">
    <citation type="submission" date="2025-09" db="UniProtKB">
        <authorList>
            <consortium name="Ensembl"/>
        </authorList>
    </citation>
    <scope>IDENTIFICATION</scope>
</reference>
<dbReference type="InParanoid" id="A0A669EYR1"/>
<reference evidence="3" key="1">
    <citation type="submission" date="2012-01" db="EMBL/GenBank/DDBJ databases">
        <title>The Genome Sequence of Oreochromis niloticus (Nile Tilapia).</title>
        <authorList>
            <consortium name="Broad Institute Genome Assembly Team"/>
            <consortium name="Broad Institute Sequencing Platform"/>
            <person name="Di Palma F."/>
            <person name="Johnson J."/>
            <person name="Lander E.S."/>
            <person name="Lindblad-Toh K."/>
        </authorList>
    </citation>
    <scope>NUCLEOTIDE SEQUENCE [LARGE SCALE GENOMIC DNA]</scope>
</reference>
<keyword evidence="1" id="KW-0812">Transmembrane</keyword>